<dbReference type="Proteomes" id="UP000295388">
    <property type="component" value="Unassembled WGS sequence"/>
</dbReference>
<proteinExistence type="predicted"/>
<reference evidence="2 3" key="1">
    <citation type="submission" date="2019-03" db="EMBL/GenBank/DDBJ databases">
        <title>Genomic Encyclopedia of Type Strains, Phase III (KMG-III): the genomes of soil and plant-associated and newly described type strains.</title>
        <authorList>
            <person name="Whitman W."/>
        </authorList>
    </citation>
    <scope>NUCLEOTIDE SEQUENCE [LARGE SCALE GENOMIC DNA]</scope>
    <source>
        <strain evidence="2 3">VKM Ac-2527</strain>
    </source>
</reference>
<dbReference type="Pfam" id="PF01547">
    <property type="entry name" value="SBP_bac_1"/>
    <property type="match status" value="1"/>
</dbReference>
<dbReference type="InterPro" id="IPR006059">
    <property type="entry name" value="SBP"/>
</dbReference>
<accession>A0A4R6K4T1</accession>
<gene>
    <name evidence="2" type="ORF">EV643_116136</name>
</gene>
<evidence type="ECO:0000256" key="1">
    <source>
        <dbReference type="SAM" id="SignalP"/>
    </source>
</evidence>
<dbReference type="Gene3D" id="3.40.190.10">
    <property type="entry name" value="Periplasmic binding protein-like II"/>
    <property type="match status" value="1"/>
</dbReference>
<dbReference type="PROSITE" id="PS51318">
    <property type="entry name" value="TAT"/>
    <property type="match status" value="1"/>
</dbReference>
<dbReference type="InterPro" id="IPR050490">
    <property type="entry name" value="Bact_solute-bd_prot1"/>
</dbReference>
<name>A0A4R6K4T1_9ACTN</name>
<protein>
    <submittedName>
        <fullName evidence="2">ABC-type glycerol-3-phosphate transport system substrate-binding protein</fullName>
    </submittedName>
</protein>
<dbReference type="InterPro" id="IPR006311">
    <property type="entry name" value="TAT_signal"/>
</dbReference>
<dbReference type="SUPFAM" id="SSF53850">
    <property type="entry name" value="Periplasmic binding protein-like II"/>
    <property type="match status" value="1"/>
</dbReference>
<dbReference type="PROSITE" id="PS51257">
    <property type="entry name" value="PROKAR_LIPOPROTEIN"/>
    <property type="match status" value="1"/>
</dbReference>
<dbReference type="PANTHER" id="PTHR43649:SF12">
    <property type="entry name" value="DIACETYLCHITOBIOSE BINDING PROTEIN DASA"/>
    <property type="match status" value="1"/>
</dbReference>
<evidence type="ECO:0000313" key="3">
    <source>
        <dbReference type="Proteomes" id="UP000295388"/>
    </source>
</evidence>
<organism evidence="2 3">
    <name type="scientific">Kribbella caucasensis</name>
    <dbReference type="NCBI Taxonomy" id="2512215"/>
    <lineage>
        <taxon>Bacteria</taxon>
        <taxon>Bacillati</taxon>
        <taxon>Actinomycetota</taxon>
        <taxon>Actinomycetes</taxon>
        <taxon>Propionibacteriales</taxon>
        <taxon>Kribbellaceae</taxon>
        <taxon>Kribbella</taxon>
    </lineage>
</organism>
<keyword evidence="1" id="KW-0732">Signal</keyword>
<feature type="signal peptide" evidence="1">
    <location>
        <begin position="1"/>
        <end position="28"/>
    </location>
</feature>
<evidence type="ECO:0000313" key="2">
    <source>
        <dbReference type="EMBL" id="TDO44324.1"/>
    </source>
</evidence>
<feature type="chain" id="PRO_5020895666" evidence="1">
    <location>
        <begin position="29"/>
        <end position="492"/>
    </location>
</feature>
<dbReference type="RefSeq" id="WP_166665621.1">
    <property type="nucleotide sequence ID" value="NZ_SNWQ01000016.1"/>
</dbReference>
<sequence length="492" mass="53237">MSSSISRRSLLRGAAALAGASAVGSALSSCSSDSDNPGSKAAVTITYWDWYASQAGWVDNEIKLFQQANNGIAVKKTTQVSDKYADLVSLAYRSNNPPDILMVPKNPPLTQQVSQDWLLPVDKWATKSWQSRFPQNSFVEGVDVFDGKVYTAPFAAPAPSLQLYIHHGVFKDAGLTNPDGSVLLPKTWDDVSRAAEAITSKSGGKVSAFGFGNSTNTSLAWWLDLFVRGAGSPGGAAVGGIDGMDYRVGKWTFGTDRNYLDVINLLMEWKNKGWFYPNSMSINDEQARAFFERGRFGMTIGGVWNQPEWTKHKFTDYSLVTLPSPSGTPKALFYGPPGGKFVAVSSKSKHADEAWAWFDWLYSREAGKRWVEQGQGLSVYQENNDPKGVTFAPFAQYVALAGTAVVGPQPTIRNPELTKLELAAVKPDINDVLAGVYTGQIKDVQGALTSLTDKMNQALADAVKAVGAGASLTDFAFADWDLTKAYTTKPGA</sequence>
<dbReference type="AlphaFoldDB" id="A0A4R6K4T1"/>
<keyword evidence="3" id="KW-1185">Reference proteome</keyword>
<comment type="caution">
    <text evidence="2">The sequence shown here is derived from an EMBL/GenBank/DDBJ whole genome shotgun (WGS) entry which is preliminary data.</text>
</comment>
<dbReference type="PANTHER" id="PTHR43649">
    <property type="entry name" value="ARABINOSE-BINDING PROTEIN-RELATED"/>
    <property type="match status" value="1"/>
</dbReference>
<dbReference type="EMBL" id="SNWQ01000016">
    <property type="protein sequence ID" value="TDO44324.1"/>
    <property type="molecule type" value="Genomic_DNA"/>
</dbReference>